<evidence type="ECO:0000313" key="3">
    <source>
        <dbReference type="Proteomes" id="UP000199687"/>
    </source>
</evidence>
<feature type="transmembrane region" description="Helical" evidence="1">
    <location>
        <begin position="135"/>
        <end position="152"/>
    </location>
</feature>
<feature type="transmembrane region" description="Helical" evidence="1">
    <location>
        <begin position="80"/>
        <end position="99"/>
    </location>
</feature>
<sequence length="166" mass="19347">MYDLEQFEHSNLLLSAAIFFLSIYFTFFFIRRFVEKSDGDFSRTERRKSTFSLKRFIFTLAYSVMVAGVMYLMTNDNPGTVISFVVSSVIGAFHSGDSRESEYRKSKNRKIFRYIAYFTLFCVLLFITFTSNADNLSKIAAWLILLMLYFLGKWEKKNFTSAATSN</sequence>
<feature type="transmembrane region" description="Helical" evidence="1">
    <location>
        <begin position="12"/>
        <end position="34"/>
    </location>
</feature>
<dbReference type="AlphaFoldDB" id="A0A1H9VBB9"/>
<proteinExistence type="predicted"/>
<dbReference type="Proteomes" id="UP000199687">
    <property type="component" value="Unassembled WGS sequence"/>
</dbReference>
<evidence type="ECO:0000256" key="1">
    <source>
        <dbReference type="SAM" id="Phobius"/>
    </source>
</evidence>
<keyword evidence="1" id="KW-0812">Transmembrane</keyword>
<dbReference type="EMBL" id="FOGL01000022">
    <property type="protein sequence ID" value="SES18972.1"/>
    <property type="molecule type" value="Genomic_DNA"/>
</dbReference>
<protein>
    <submittedName>
        <fullName evidence="2">Uncharacterized protein</fullName>
    </submittedName>
</protein>
<keyword evidence="1" id="KW-0472">Membrane</keyword>
<evidence type="ECO:0000313" key="2">
    <source>
        <dbReference type="EMBL" id="SES18972.1"/>
    </source>
</evidence>
<feature type="transmembrane region" description="Helical" evidence="1">
    <location>
        <begin position="111"/>
        <end position="129"/>
    </location>
</feature>
<gene>
    <name evidence="2" type="ORF">SAMN04487944_12293</name>
</gene>
<keyword evidence="3" id="KW-1185">Reference proteome</keyword>
<dbReference type="STRING" id="531814.SAMN04487944_12293"/>
<reference evidence="2 3" key="1">
    <citation type="submission" date="2016-10" db="EMBL/GenBank/DDBJ databases">
        <authorList>
            <person name="de Groot N.N."/>
        </authorList>
    </citation>
    <scope>NUCLEOTIDE SEQUENCE [LARGE SCALE GENOMIC DNA]</scope>
    <source>
        <strain evidence="2 3">CGMCC 1.7727</strain>
    </source>
</reference>
<feature type="transmembrane region" description="Helical" evidence="1">
    <location>
        <begin position="55"/>
        <end position="74"/>
    </location>
</feature>
<accession>A0A1H9VBB9</accession>
<name>A0A1H9VBB9_9BACI</name>
<organism evidence="2 3">
    <name type="scientific">Gracilibacillus ureilyticus</name>
    <dbReference type="NCBI Taxonomy" id="531814"/>
    <lineage>
        <taxon>Bacteria</taxon>
        <taxon>Bacillati</taxon>
        <taxon>Bacillota</taxon>
        <taxon>Bacilli</taxon>
        <taxon>Bacillales</taxon>
        <taxon>Bacillaceae</taxon>
        <taxon>Gracilibacillus</taxon>
    </lineage>
</organism>
<keyword evidence="1" id="KW-1133">Transmembrane helix</keyword>